<evidence type="ECO:0000256" key="1">
    <source>
        <dbReference type="SAM" id="MobiDB-lite"/>
    </source>
</evidence>
<dbReference type="Pfam" id="PF13034">
    <property type="entry name" value="DUF3895"/>
    <property type="match status" value="1"/>
</dbReference>
<comment type="caution">
    <text evidence="2">The sequence shown here is derived from an EMBL/GenBank/DDBJ whole genome shotgun (WGS) entry which is preliminary data.</text>
</comment>
<feature type="region of interest" description="Disordered" evidence="1">
    <location>
        <begin position="1"/>
        <end position="63"/>
    </location>
</feature>
<sequence length="192" mass="19841">MTRKKKEQDLYQGDLFDLFGEQAEEGSEASGSSNSGSGGSGGAAGASGGIGRAGSPGYAGAARSPEAANAAGTAPGAAGAGLSGGSAAGWDLLVPPAAPGTASTAGRSAAMRPGLSEHLQHAVVQELRQQETSVRAVCETLIKKHGAPDKRYVTEKPYIFADVCRYLDQLCREGRCELMSQDPSDRHYRWLE</sequence>
<dbReference type="Proteomes" id="UP001597541">
    <property type="component" value="Unassembled WGS sequence"/>
</dbReference>
<keyword evidence="3" id="KW-1185">Reference proteome</keyword>
<reference evidence="3" key="1">
    <citation type="journal article" date="2019" name="Int. J. Syst. Evol. Microbiol.">
        <title>The Global Catalogue of Microorganisms (GCM) 10K type strain sequencing project: providing services to taxonomists for standard genome sequencing and annotation.</title>
        <authorList>
            <consortium name="The Broad Institute Genomics Platform"/>
            <consortium name="The Broad Institute Genome Sequencing Center for Infectious Disease"/>
            <person name="Wu L."/>
            <person name="Ma J."/>
        </authorList>
    </citation>
    <scope>NUCLEOTIDE SEQUENCE [LARGE SCALE GENOMIC DNA]</scope>
    <source>
        <strain evidence="3">KCTC 3950</strain>
    </source>
</reference>
<name>A0ABW5PGD5_9BACL</name>
<evidence type="ECO:0000313" key="3">
    <source>
        <dbReference type="Proteomes" id="UP001597541"/>
    </source>
</evidence>
<accession>A0ABW5PGD5</accession>
<dbReference type="RefSeq" id="WP_377605014.1">
    <property type="nucleotide sequence ID" value="NZ_JBHUME010000011.1"/>
</dbReference>
<gene>
    <name evidence="2" type="ORF">ACFSUF_17980</name>
</gene>
<feature type="compositionally biased region" description="Gly residues" evidence="1">
    <location>
        <begin position="36"/>
        <end position="54"/>
    </location>
</feature>
<dbReference type="InterPro" id="IPR024995">
    <property type="entry name" value="DUF3895"/>
</dbReference>
<protein>
    <submittedName>
        <fullName evidence="2">DUF3895 domain-containing protein</fullName>
    </submittedName>
</protein>
<evidence type="ECO:0000313" key="2">
    <source>
        <dbReference type="EMBL" id="MFD2614303.1"/>
    </source>
</evidence>
<dbReference type="EMBL" id="JBHUME010000011">
    <property type="protein sequence ID" value="MFD2614303.1"/>
    <property type="molecule type" value="Genomic_DNA"/>
</dbReference>
<proteinExistence type="predicted"/>
<organism evidence="2 3">
    <name type="scientific">Paenibacillus gansuensis</name>
    <dbReference type="NCBI Taxonomy" id="306542"/>
    <lineage>
        <taxon>Bacteria</taxon>
        <taxon>Bacillati</taxon>
        <taxon>Bacillota</taxon>
        <taxon>Bacilli</taxon>
        <taxon>Bacillales</taxon>
        <taxon>Paenibacillaceae</taxon>
        <taxon>Paenibacillus</taxon>
    </lineage>
</organism>